<dbReference type="EMBL" id="GL445584">
    <property type="protein sequence ID" value="EFN89332.1"/>
    <property type="molecule type" value="Genomic_DNA"/>
</dbReference>
<proteinExistence type="predicted"/>
<evidence type="ECO:0000256" key="1">
    <source>
        <dbReference type="SAM" id="MobiDB-lite"/>
    </source>
</evidence>
<dbReference type="AlphaFoldDB" id="E2B4Q1"/>
<dbReference type="InParanoid" id="E2B4Q1"/>
<gene>
    <name evidence="2" type="ORF">EAI_07652</name>
</gene>
<evidence type="ECO:0000313" key="3">
    <source>
        <dbReference type="Proteomes" id="UP000008237"/>
    </source>
</evidence>
<sequence length="161" mass="17236">MNISSPLILPFPPNNSLSTLRQQATANSRERTHAGAAFHARSATYLVLGPVSVVVIGPRVLDDHVFGGGGTEGGAASETAGGLLRRGLLASYDDARADKSTVGLDGIKVSGSRGVEKPKRKKAQREQWTGSRSEGNYVGSKQRDNRIFIYRFVANLQSIVE</sequence>
<accession>E2B4Q1</accession>
<evidence type="ECO:0000313" key="2">
    <source>
        <dbReference type="EMBL" id="EFN89332.1"/>
    </source>
</evidence>
<feature type="region of interest" description="Disordered" evidence="1">
    <location>
        <begin position="111"/>
        <end position="137"/>
    </location>
</feature>
<keyword evidence="3" id="KW-1185">Reference proteome</keyword>
<protein>
    <submittedName>
        <fullName evidence="2">Uncharacterized protein</fullName>
    </submittedName>
</protein>
<dbReference type="Proteomes" id="UP000008237">
    <property type="component" value="Unassembled WGS sequence"/>
</dbReference>
<name>E2B4Q1_HARSA</name>
<reference evidence="2 3" key="1">
    <citation type="journal article" date="2010" name="Science">
        <title>Genomic comparison of the ants Camponotus floridanus and Harpegnathos saltator.</title>
        <authorList>
            <person name="Bonasio R."/>
            <person name="Zhang G."/>
            <person name="Ye C."/>
            <person name="Mutti N.S."/>
            <person name="Fang X."/>
            <person name="Qin N."/>
            <person name="Donahue G."/>
            <person name="Yang P."/>
            <person name="Li Q."/>
            <person name="Li C."/>
            <person name="Zhang P."/>
            <person name="Huang Z."/>
            <person name="Berger S.L."/>
            <person name="Reinberg D."/>
            <person name="Wang J."/>
            <person name="Liebig J."/>
        </authorList>
    </citation>
    <scope>NUCLEOTIDE SEQUENCE [LARGE SCALE GENOMIC DNA]</scope>
    <source>
        <strain evidence="2 3">R22 G/1</strain>
    </source>
</reference>
<organism evidence="3">
    <name type="scientific">Harpegnathos saltator</name>
    <name type="common">Jerdon's jumping ant</name>
    <dbReference type="NCBI Taxonomy" id="610380"/>
    <lineage>
        <taxon>Eukaryota</taxon>
        <taxon>Metazoa</taxon>
        <taxon>Ecdysozoa</taxon>
        <taxon>Arthropoda</taxon>
        <taxon>Hexapoda</taxon>
        <taxon>Insecta</taxon>
        <taxon>Pterygota</taxon>
        <taxon>Neoptera</taxon>
        <taxon>Endopterygota</taxon>
        <taxon>Hymenoptera</taxon>
        <taxon>Apocrita</taxon>
        <taxon>Aculeata</taxon>
        <taxon>Formicoidea</taxon>
        <taxon>Formicidae</taxon>
        <taxon>Ponerinae</taxon>
        <taxon>Ponerini</taxon>
        <taxon>Harpegnathos</taxon>
    </lineage>
</organism>